<evidence type="ECO:0000256" key="1">
    <source>
        <dbReference type="SAM" id="MobiDB-lite"/>
    </source>
</evidence>
<organism evidence="2 3">
    <name type="scientific">Ottowia beijingensis</name>
    <dbReference type="NCBI Taxonomy" id="1207057"/>
    <lineage>
        <taxon>Bacteria</taxon>
        <taxon>Pseudomonadati</taxon>
        <taxon>Pseudomonadota</taxon>
        <taxon>Betaproteobacteria</taxon>
        <taxon>Burkholderiales</taxon>
        <taxon>Comamonadaceae</taxon>
        <taxon>Ottowia</taxon>
    </lineage>
</organism>
<dbReference type="AlphaFoldDB" id="A0A853IMX6"/>
<comment type="caution">
    <text evidence="2">The sequence shown here is derived from an EMBL/GenBank/DDBJ whole genome shotgun (WGS) entry which is preliminary data.</text>
</comment>
<dbReference type="Proteomes" id="UP000589716">
    <property type="component" value="Unassembled WGS sequence"/>
</dbReference>
<protein>
    <submittedName>
        <fullName evidence="2">Spy/CpxP family protein refolding chaperone</fullName>
    </submittedName>
</protein>
<accession>A0A853IMX6</accession>
<evidence type="ECO:0000313" key="3">
    <source>
        <dbReference type="Proteomes" id="UP000589716"/>
    </source>
</evidence>
<name>A0A853IMX6_9BURK</name>
<feature type="compositionally biased region" description="Gly residues" evidence="1">
    <location>
        <begin position="109"/>
        <end position="123"/>
    </location>
</feature>
<gene>
    <name evidence="2" type="ORF">H0I39_09860</name>
</gene>
<dbReference type="EMBL" id="JACCKX010000001">
    <property type="protein sequence ID" value="NZA01983.1"/>
    <property type="molecule type" value="Genomic_DNA"/>
</dbReference>
<dbReference type="InterPro" id="IPR012899">
    <property type="entry name" value="LTXXQ"/>
</dbReference>
<sequence length="123" mass="13869">MAERRAQRMADLKAQLKITPAQEAAWTAYTGAMQPPANMRGPGQRMDRAEFAQLSTPQRIDRMQQRADERHAQMKQRGDAVKTFYAQLTPEQQKIYDDRAMRGDKGGKRGGPGHGPRGGMGWR</sequence>
<dbReference type="GO" id="GO:0042597">
    <property type="term" value="C:periplasmic space"/>
    <property type="evidence" value="ECO:0007669"/>
    <property type="project" value="InterPro"/>
</dbReference>
<dbReference type="RefSeq" id="WP_180550369.1">
    <property type="nucleotide sequence ID" value="NZ_JACCKX010000001.1"/>
</dbReference>
<feature type="region of interest" description="Disordered" evidence="1">
    <location>
        <begin position="91"/>
        <end position="123"/>
    </location>
</feature>
<proteinExistence type="predicted"/>
<keyword evidence="3" id="KW-1185">Reference proteome</keyword>
<evidence type="ECO:0000313" key="2">
    <source>
        <dbReference type="EMBL" id="NZA01983.1"/>
    </source>
</evidence>
<reference evidence="2 3" key="1">
    <citation type="submission" date="2020-07" db="EMBL/GenBank/DDBJ databases">
        <authorList>
            <person name="Maaloum M."/>
        </authorList>
    </citation>
    <scope>NUCLEOTIDE SEQUENCE [LARGE SCALE GENOMIC DNA]</scope>
    <source>
        <strain evidence="2 3">GCS-AN-3</strain>
    </source>
</reference>
<feature type="compositionally biased region" description="Basic and acidic residues" evidence="1">
    <location>
        <begin position="94"/>
        <end position="107"/>
    </location>
</feature>
<dbReference type="Pfam" id="PF07813">
    <property type="entry name" value="LTXXQ"/>
    <property type="match status" value="1"/>
</dbReference>